<evidence type="ECO:0000256" key="3">
    <source>
        <dbReference type="ARBA" id="ARBA00022917"/>
    </source>
</evidence>
<evidence type="ECO:0000313" key="5">
    <source>
        <dbReference type="Ensembl" id="ENSEBUP00000023589.1"/>
    </source>
</evidence>
<name>A0A8C4R4P7_EPTBU</name>
<evidence type="ECO:0000313" key="6">
    <source>
        <dbReference type="Proteomes" id="UP000694388"/>
    </source>
</evidence>
<feature type="domain" description="MIF4G" evidence="4">
    <location>
        <begin position="15"/>
        <end position="114"/>
    </location>
</feature>
<dbReference type="GO" id="GO:0016281">
    <property type="term" value="C:eukaryotic translation initiation factor 4F complex"/>
    <property type="evidence" value="ECO:0007669"/>
    <property type="project" value="TreeGrafter"/>
</dbReference>
<dbReference type="GO" id="GO:0003729">
    <property type="term" value="F:mRNA binding"/>
    <property type="evidence" value="ECO:0007669"/>
    <property type="project" value="TreeGrafter"/>
</dbReference>
<comment type="similarity">
    <text evidence="1">Belongs to the eukaryotic initiation factor 4G family.</text>
</comment>
<dbReference type="Ensembl" id="ENSEBUT00000024165.1">
    <property type="protein sequence ID" value="ENSEBUP00000023589.1"/>
    <property type="gene ID" value="ENSEBUG00000014536.1"/>
</dbReference>
<dbReference type="AlphaFoldDB" id="A0A8C4R4P7"/>
<evidence type="ECO:0000259" key="4">
    <source>
        <dbReference type="Pfam" id="PF02854"/>
    </source>
</evidence>
<accession>A0A8C4R4P7</accession>
<keyword evidence="2" id="KW-0396">Initiation factor</keyword>
<reference evidence="5" key="2">
    <citation type="submission" date="2025-09" db="UniProtKB">
        <authorList>
            <consortium name="Ensembl"/>
        </authorList>
    </citation>
    <scope>IDENTIFICATION</scope>
</reference>
<dbReference type="Pfam" id="PF02854">
    <property type="entry name" value="MIF4G"/>
    <property type="match status" value="1"/>
</dbReference>
<dbReference type="Gene3D" id="1.25.40.180">
    <property type="match status" value="1"/>
</dbReference>
<evidence type="ECO:0000256" key="2">
    <source>
        <dbReference type="ARBA" id="ARBA00022540"/>
    </source>
</evidence>
<sequence length="209" mass="23832">MKKGIDGTSRLDDDKSKDKARRRAVGNVVFIGEPFNVKVLDESLISTAIKELLDDACELSLECFCRLLVVTGKILDSAQVTKMNGYFTSLDELMKERKMPLRICFMVQDLIDLRMQNWIPRQMVERPQQLKNIREEASVEQPFSKIFPFANDACGSSIHYHIMDFTNLFATSSRITYIIDHLTSLCNISSTFTSWNCPNFTPTSSLLSK</sequence>
<dbReference type="GO" id="GO:0003743">
    <property type="term" value="F:translation initiation factor activity"/>
    <property type="evidence" value="ECO:0007669"/>
    <property type="project" value="UniProtKB-KW"/>
</dbReference>
<proteinExistence type="inferred from homology"/>
<dbReference type="GeneTree" id="ENSGT00940000166420"/>
<keyword evidence="3" id="KW-0648">Protein biosynthesis</keyword>
<dbReference type="PANTHER" id="PTHR23253:SF9">
    <property type="entry name" value="EUKARYOTIC TRANSLATION INITIATION FACTOR 4 GAMMA 2"/>
    <property type="match status" value="1"/>
</dbReference>
<evidence type="ECO:0000256" key="1">
    <source>
        <dbReference type="ARBA" id="ARBA00005775"/>
    </source>
</evidence>
<dbReference type="InterPro" id="IPR003890">
    <property type="entry name" value="MIF4G-like_typ-3"/>
</dbReference>
<reference evidence="5" key="1">
    <citation type="submission" date="2025-08" db="UniProtKB">
        <authorList>
            <consortium name="Ensembl"/>
        </authorList>
    </citation>
    <scope>IDENTIFICATION</scope>
</reference>
<keyword evidence="6" id="KW-1185">Reference proteome</keyword>
<dbReference type="InterPro" id="IPR016024">
    <property type="entry name" value="ARM-type_fold"/>
</dbReference>
<organism evidence="5 6">
    <name type="scientific">Eptatretus burgeri</name>
    <name type="common">Inshore hagfish</name>
    <dbReference type="NCBI Taxonomy" id="7764"/>
    <lineage>
        <taxon>Eukaryota</taxon>
        <taxon>Metazoa</taxon>
        <taxon>Chordata</taxon>
        <taxon>Craniata</taxon>
        <taxon>Vertebrata</taxon>
        <taxon>Cyclostomata</taxon>
        <taxon>Myxini</taxon>
        <taxon>Myxiniformes</taxon>
        <taxon>Myxinidae</taxon>
        <taxon>Eptatretinae</taxon>
        <taxon>Eptatretus</taxon>
    </lineage>
</organism>
<dbReference type="PANTHER" id="PTHR23253">
    <property type="entry name" value="EUKARYOTIC TRANSLATION INITIATION FACTOR 4 GAMMA"/>
    <property type="match status" value="1"/>
</dbReference>
<dbReference type="SUPFAM" id="SSF48371">
    <property type="entry name" value="ARM repeat"/>
    <property type="match status" value="1"/>
</dbReference>
<dbReference type="Proteomes" id="UP000694388">
    <property type="component" value="Unplaced"/>
</dbReference>
<protein>
    <recommendedName>
        <fullName evidence="4">MIF4G domain-containing protein</fullName>
    </recommendedName>
</protein>